<dbReference type="PANTHER" id="PTHR32502:SF8">
    <property type="entry name" value="N-ACETYLGALACTOSAMINE PERMEASE IIC COMPONENT 1"/>
    <property type="match status" value="1"/>
</dbReference>
<feature type="transmembrane region" description="Helical" evidence="9">
    <location>
        <begin position="172"/>
        <end position="194"/>
    </location>
</feature>
<keyword evidence="5" id="KW-0598">Phosphotransferase system</keyword>
<evidence type="ECO:0000256" key="5">
    <source>
        <dbReference type="ARBA" id="ARBA00022683"/>
    </source>
</evidence>
<dbReference type="PROSITE" id="PS51106">
    <property type="entry name" value="PTS_EIIC_TYPE_4"/>
    <property type="match status" value="1"/>
</dbReference>
<keyword evidence="4" id="KW-0762">Sugar transport</keyword>
<name>A0ABU0DZV2_9FIRM</name>
<feature type="transmembrane region" description="Helical" evidence="9">
    <location>
        <begin position="96"/>
        <end position="117"/>
    </location>
</feature>
<comment type="caution">
    <text evidence="10">The sequence shown here is derived from an EMBL/GenBank/DDBJ whole genome shotgun (WGS) entry which is preliminary data.</text>
</comment>
<feature type="transmembrane region" description="Helical" evidence="9">
    <location>
        <begin position="206"/>
        <end position="233"/>
    </location>
</feature>
<evidence type="ECO:0000256" key="8">
    <source>
        <dbReference type="ARBA" id="ARBA00023136"/>
    </source>
</evidence>
<dbReference type="PANTHER" id="PTHR32502">
    <property type="entry name" value="N-ACETYLGALACTOSAMINE PERMEASE II COMPONENT-RELATED"/>
    <property type="match status" value="1"/>
</dbReference>
<keyword evidence="6 9" id="KW-0812">Transmembrane</keyword>
<dbReference type="InterPro" id="IPR004700">
    <property type="entry name" value="PTS_IIC_man"/>
</dbReference>
<organism evidence="10 11">
    <name type="scientific">Breznakia pachnodae</name>
    <dbReference type="NCBI Taxonomy" id="265178"/>
    <lineage>
        <taxon>Bacteria</taxon>
        <taxon>Bacillati</taxon>
        <taxon>Bacillota</taxon>
        <taxon>Erysipelotrichia</taxon>
        <taxon>Erysipelotrichales</taxon>
        <taxon>Erysipelotrichaceae</taxon>
        <taxon>Breznakia</taxon>
    </lineage>
</organism>
<comment type="subcellular location">
    <subcellularLocation>
        <location evidence="1">Cell membrane</location>
        <topology evidence="1">Multi-pass membrane protein</topology>
    </subcellularLocation>
</comment>
<protein>
    <submittedName>
        <fullName evidence="10">PTS system N-acetylgalactosamine-specific IIC component</fullName>
    </submittedName>
</protein>
<dbReference type="NCBIfam" id="NF040757">
    <property type="entry name" value="AgaW"/>
    <property type="match status" value="1"/>
</dbReference>
<dbReference type="Proteomes" id="UP001230220">
    <property type="component" value="Unassembled WGS sequence"/>
</dbReference>
<evidence type="ECO:0000313" key="10">
    <source>
        <dbReference type="EMBL" id="MDQ0360160.1"/>
    </source>
</evidence>
<feature type="transmembrane region" description="Helical" evidence="9">
    <location>
        <begin position="29"/>
        <end position="48"/>
    </location>
</feature>
<keyword evidence="11" id="KW-1185">Reference proteome</keyword>
<accession>A0ABU0DZV2</accession>
<proteinExistence type="predicted"/>
<dbReference type="InterPro" id="IPR050303">
    <property type="entry name" value="GatZ_KbaZ_carbometab"/>
</dbReference>
<dbReference type="Pfam" id="PF03609">
    <property type="entry name" value="EII-Sor"/>
    <property type="match status" value="1"/>
</dbReference>
<evidence type="ECO:0000313" key="11">
    <source>
        <dbReference type="Proteomes" id="UP001230220"/>
    </source>
</evidence>
<evidence type="ECO:0000256" key="4">
    <source>
        <dbReference type="ARBA" id="ARBA00022597"/>
    </source>
</evidence>
<keyword evidence="2" id="KW-0813">Transport</keyword>
<evidence type="ECO:0000256" key="3">
    <source>
        <dbReference type="ARBA" id="ARBA00022475"/>
    </source>
</evidence>
<sequence length="258" mass="27349">MLINALLIGLWAGFAGVEKLIFQFHFHRPIVTGLVVGLILGDVTTGLITGATLELVWAGAVALAGAQPPNVVIGGIIGVALAIITKSDPQVSVGLAVPFAVALQAIITLLYTAMSPIMHRFDEYANKADTKGIERLNFLLPVLLFVLYFVIAFSCIYFGSEQAAEVVSSLPQWVINGLSTAGGMMPAVGFAMLLKIMWKTSYIPFFIVGFVLAAYLELDTLAIAALAIAIAAYDYGISNNGDKAKPAPVVEEDFSNGI</sequence>
<evidence type="ECO:0000256" key="9">
    <source>
        <dbReference type="SAM" id="Phobius"/>
    </source>
</evidence>
<evidence type="ECO:0000256" key="7">
    <source>
        <dbReference type="ARBA" id="ARBA00022989"/>
    </source>
</evidence>
<dbReference type="EMBL" id="JAUSUR010000001">
    <property type="protein sequence ID" value="MDQ0360160.1"/>
    <property type="molecule type" value="Genomic_DNA"/>
</dbReference>
<evidence type="ECO:0000256" key="6">
    <source>
        <dbReference type="ARBA" id="ARBA00022692"/>
    </source>
</evidence>
<gene>
    <name evidence="10" type="ORF">J2S15_000891</name>
</gene>
<keyword evidence="7 9" id="KW-1133">Transmembrane helix</keyword>
<dbReference type="RefSeq" id="WP_307405827.1">
    <property type="nucleotide sequence ID" value="NZ_JAUSUR010000001.1"/>
</dbReference>
<dbReference type="InterPro" id="IPR047835">
    <property type="entry name" value="PTS_IIC_GalNAc_AgaW-like"/>
</dbReference>
<evidence type="ECO:0000256" key="1">
    <source>
        <dbReference type="ARBA" id="ARBA00004651"/>
    </source>
</evidence>
<evidence type="ECO:0000256" key="2">
    <source>
        <dbReference type="ARBA" id="ARBA00022448"/>
    </source>
</evidence>
<reference evidence="10 11" key="1">
    <citation type="submission" date="2023-07" db="EMBL/GenBank/DDBJ databases">
        <title>Genomic Encyclopedia of Type Strains, Phase IV (KMG-IV): sequencing the most valuable type-strain genomes for metagenomic binning, comparative biology and taxonomic classification.</title>
        <authorList>
            <person name="Goeker M."/>
        </authorList>
    </citation>
    <scope>NUCLEOTIDE SEQUENCE [LARGE SCALE GENOMIC DNA]</scope>
    <source>
        <strain evidence="10 11">DSM 16784</strain>
    </source>
</reference>
<feature type="transmembrane region" description="Helical" evidence="9">
    <location>
        <begin position="138"/>
        <end position="160"/>
    </location>
</feature>
<keyword evidence="8 9" id="KW-0472">Membrane</keyword>
<feature type="transmembrane region" description="Helical" evidence="9">
    <location>
        <begin position="55"/>
        <end position="84"/>
    </location>
</feature>
<keyword evidence="3" id="KW-1003">Cell membrane</keyword>